<comment type="caution">
    <text evidence="6">The sequence shown here is derived from an EMBL/GenBank/DDBJ whole genome shotgun (WGS) entry which is preliminary data.</text>
</comment>
<comment type="cofactor">
    <cofactor evidence="1">
        <name>Mg(2+)</name>
        <dbReference type="ChEBI" id="CHEBI:18420"/>
    </cofactor>
</comment>
<dbReference type="PRINTS" id="PR00502">
    <property type="entry name" value="NUDIXFAMILY"/>
</dbReference>
<keyword evidence="3" id="KW-0460">Magnesium</keyword>
<dbReference type="InterPro" id="IPR000086">
    <property type="entry name" value="NUDIX_hydrolase_dom"/>
</dbReference>
<proteinExistence type="inferred from homology"/>
<dbReference type="PANTHER" id="PTHR43046:SF12">
    <property type="entry name" value="GDP-MANNOSE MANNOSYL HYDROLASE"/>
    <property type="match status" value="1"/>
</dbReference>
<name>A0ABU8F6L9_9BACI</name>
<dbReference type="GO" id="GO:0016787">
    <property type="term" value="F:hydrolase activity"/>
    <property type="evidence" value="ECO:0007669"/>
    <property type="project" value="UniProtKB-KW"/>
</dbReference>
<dbReference type="InterPro" id="IPR020476">
    <property type="entry name" value="Nudix_hydrolase"/>
</dbReference>
<dbReference type="Pfam" id="PF00293">
    <property type="entry name" value="NUDIX"/>
    <property type="match status" value="1"/>
</dbReference>
<dbReference type="PROSITE" id="PS00893">
    <property type="entry name" value="NUDIX_BOX"/>
    <property type="match status" value="1"/>
</dbReference>
<dbReference type="CDD" id="cd02883">
    <property type="entry name" value="NUDIX_Hydrolase"/>
    <property type="match status" value="1"/>
</dbReference>
<dbReference type="Gene3D" id="3.90.79.10">
    <property type="entry name" value="Nucleoside Triphosphate Pyrophosphohydrolase"/>
    <property type="match status" value="1"/>
</dbReference>
<evidence type="ECO:0000256" key="4">
    <source>
        <dbReference type="RuleBase" id="RU003476"/>
    </source>
</evidence>
<dbReference type="EMBL" id="JBAWSY010000008">
    <property type="protein sequence ID" value="MEI4770424.1"/>
    <property type="molecule type" value="Genomic_DNA"/>
</dbReference>
<evidence type="ECO:0000259" key="5">
    <source>
        <dbReference type="PROSITE" id="PS51462"/>
    </source>
</evidence>
<dbReference type="SUPFAM" id="SSF55811">
    <property type="entry name" value="Nudix"/>
    <property type="match status" value="1"/>
</dbReference>
<accession>A0ABU8F6L9</accession>
<reference evidence="6 7" key="1">
    <citation type="submission" date="2024-01" db="EMBL/GenBank/DDBJ databases">
        <title>Seven novel Bacillus-like species.</title>
        <authorList>
            <person name="Liu G."/>
        </authorList>
    </citation>
    <scope>NUCLEOTIDE SEQUENCE [LARGE SCALE GENOMIC DNA]</scope>
    <source>
        <strain evidence="6 7">FJAT-51614</strain>
    </source>
</reference>
<dbReference type="InterPro" id="IPR020084">
    <property type="entry name" value="NUDIX_hydrolase_CS"/>
</dbReference>
<keyword evidence="2 4" id="KW-0378">Hydrolase</keyword>
<evidence type="ECO:0000256" key="2">
    <source>
        <dbReference type="ARBA" id="ARBA00022801"/>
    </source>
</evidence>
<evidence type="ECO:0000313" key="7">
    <source>
        <dbReference type="Proteomes" id="UP001364890"/>
    </source>
</evidence>
<keyword evidence="7" id="KW-1185">Reference proteome</keyword>
<organism evidence="6 7">
    <name type="scientific">Psychrobacillus mangrovi</name>
    <dbReference type="NCBI Taxonomy" id="3117745"/>
    <lineage>
        <taxon>Bacteria</taxon>
        <taxon>Bacillati</taxon>
        <taxon>Bacillota</taxon>
        <taxon>Bacilli</taxon>
        <taxon>Bacillales</taxon>
        <taxon>Bacillaceae</taxon>
        <taxon>Psychrobacillus</taxon>
    </lineage>
</organism>
<sequence length="145" mass="16449">MIRVNVASALIHDDNGYILLVKNRKKGDSFYWGLPGGAVEENETLEQAVIREVTEETGYKIKITGLNSIREALFSERDHHALIITFNAKIIDGQININDPDNDIVEARWVDYGTAKELMPFLFESLRIDSNGNKSLAFYEFEGVR</sequence>
<dbReference type="RefSeq" id="WP_336497982.1">
    <property type="nucleotide sequence ID" value="NZ_JBAWSY010000008.1"/>
</dbReference>
<feature type="domain" description="Nudix hydrolase" evidence="5">
    <location>
        <begin position="1"/>
        <end position="140"/>
    </location>
</feature>
<gene>
    <name evidence="6" type="ORF">WAX74_12330</name>
</gene>
<dbReference type="PROSITE" id="PS51462">
    <property type="entry name" value="NUDIX"/>
    <property type="match status" value="1"/>
</dbReference>
<evidence type="ECO:0000256" key="3">
    <source>
        <dbReference type="ARBA" id="ARBA00022842"/>
    </source>
</evidence>
<evidence type="ECO:0000256" key="1">
    <source>
        <dbReference type="ARBA" id="ARBA00001946"/>
    </source>
</evidence>
<comment type="similarity">
    <text evidence="4">Belongs to the Nudix hydrolase family.</text>
</comment>
<protein>
    <submittedName>
        <fullName evidence="6">NUDIX hydrolase</fullName>
        <ecNumber evidence="6">3.6.-.-</ecNumber>
    </submittedName>
</protein>
<dbReference type="PANTHER" id="PTHR43046">
    <property type="entry name" value="GDP-MANNOSE MANNOSYL HYDROLASE"/>
    <property type="match status" value="1"/>
</dbReference>
<evidence type="ECO:0000313" key="6">
    <source>
        <dbReference type="EMBL" id="MEI4770424.1"/>
    </source>
</evidence>
<dbReference type="EC" id="3.6.-.-" evidence="6"/>
<dbReference type="InterPro" id="IPR015797">
    <property type="entry name" value="NUDIX_hydrolase-like_dom_sf"/>
</dbReference>
<dbReference type="Proteomes" id="UP001364890">
    <property type="component" value="Unassembled WGS sequence"/>
</dbReference>